<dbReference type="STRING" id="571915.CMUST_03530"/>
<reference evidence="2" key="2">
    <citation type="submission" date="2015-05" db="EMBL/GenBank/DDBJ databases">
        <title>Complete genome sequence of Corynebacterium mustelae DSM 45274, isolated from various tissues of a male ferret with lethal sepsis.</title>
        <authorList>
            <person name="Ruckert C."/>
            <person name="Albersmeier A."/>
            <person name="Winkler A."/>
            <person name="Tauch A."/>
        </authorList>
    </citation>
    <scope>NUCLEOTIDE SEQUENCE [LARGE SCALE GENOMIC DNA]</scope>
    <source>
        <strain evidence="2">DSM 45274</strain>
    </source>
</reference>
<gene>
    <name evidence="1" type="ORF">CMUST_03530</name>
</gene>
<name>A0A0G3GWW9_9CORY</name>
<dbReference type="KEGG" id="cmv:CMUST_03530"/>
<dbReference type="PATRIC" id="fig|571915.4.peg.749"/>
<sequence>MLCELATCIDMAVKSDDSRNKTNVLFLAAGVRALVSIKGTSPISAEALRKRAGNMN</sequence>
<evidence type="ECO:0000313" key="1">
    <source>
        <dbReference type="EMBL" id="AKK05050.1"/>
    </source>
</evidence>
<evidence type="ECO:0000313" key="2">
    <source>
        <dbReference type="Proteomes" id="UP000035199"/>
    </source>
</evidence>
<accession>A0A0G3GWW9</accession>
<dbReference type="EMBL" id="CP011542">
    <property type="protein sequence ID" value="AKK05050.1"/>
    <property type="molecule type" value="Genomic_DNA"/>
</dbReference>
<protein>
    <submittedName>
        <fullName evidence="1">Uncharacterized protein</fullName>
    </submittedName>
</protein>
<organism evidence="1 2">
    <name type="scientific">Corynebacterium mustelae</name>
    <dbReference type="NCBI Taxonomy" id="571915"/>
    <lineage>
        <taxon>Bacteria</taxon>
        <taxon>Bacillati</taxon>
        <taxon>Actinomycetota</taxon>
        <taxon>Actinomycetes</taxon>
        <taxon>Mycobacteriales</taxon>
        <taxon>Corynebacteriaceae</taxon>
        <taxon>Corynebacterium</taxon>
    </lineage>
</organism>
<proteinExistence type="predicted"/>
<reference evidence="1 2" key="1">
    <citation type="journal article" date="2015" name="Genome Announc.">
        <title>Complete Genome Sequence of the Type Strain Corynebacterium mustelae DSM 45274, Isolated from Various Tissues of a Male Ferret with Lethal Sepsis.</title>
        <authorList>
            <person name="Ruckert C."/>
            <person name="Eimer J."/>
            <person name="Winkler A."/>
            <person name="Tauch A."/>
        </authorList>
    </citation>
    <scope>NUCLEOTIDE SEQUENCE [LARGE SCALE GENOMIC DNA]</scope>
    <source>
        <strain evidence="1 2">DSM 45274</strain>
    </source>
</reference>
<keyword evidence="2" id="KW-1185">Reference proteome</keyword>
<dbReference type="Proteomes" id="UP000035199">
    <property type="component" value="Chromosome"/>
</dbReference>
<dbReference type="AlphaFoldDB" id="A0A0G3GWW9"/>